<dbReference type="RefSeq" id="WP_230501564.1">
    <property type="nucleotide sequence ID" value="NZ_CAKJTJ010000012.1"/>
</dbReference>
<dbReference type="PANTHER" id="PTHR19328">
    <property type="entry name" value="HEDGEHOG-INTERACTING PROTEIN"/>
    <property type="match status" value="1"/>
</dbReference>
<dbReference type="SUPFAM" id="SSF50952">
    <property type="entry name" value="Soluble quinoprotein glucose dehydrogenase"/>
    <property type="match status" value="1"/>
</dbReference>
<keyword evidence="3" id="KW-1185">Reference proteome</keyword>
<evidence type="ECO:0000259" key="1">
    <source>
        <dbReference type="Pfam" id="PF07995"/>
    </source>
</evidence>
<dbReference type="InterPro" id="IPR011042">
    <property type="entry name" value="6-blade_b-propeller_TolB-like"/>
</dbReference>
<protein>
    <recommendedName>
        <fullName evidence="1">Glucose/Sorbosone dehydrogenase domain-containing protein</fullName>
    </recommendedName>
</protein>
<evidence type="ECO:0000313" key="3">
    <source>
        <dbReference type="Proteomes" id="UP000789833"/>
    </source>
</evidence>
<proteinExistence type="predicted"/>
<dbReference type="EMBL" id="CAKJTJ010000012">
    <property type="protein sequence ID" value="CAG9621683.1"/>
    <property type="molecule type" value="Genomic_DNA"/>
</dbReference>
<feature type="domain" description="Glucose/Sorbosone dehydrogenase" evidence="1">
    <location>
        <begin position="52"/>
        <end position="346"/>
    </location>
</feature>
<sequence>MFNKNILLLLVIIFIGGCTNQETQPESNNETETSAQLEVNDQLESEVLAIELQIPWSIAKAGETIFISERQGTIVKVEEDGTETRNDVQVNEPVLAYGEGGFLGLALHPDFNNTKLAFAYHTYGTEQNVRNRIIQIRYNEEDGWKEENVLLDDIPGAIHHNGGRLMVGPDNKLYATVGDVNVPESAQDQDSLSGSILRLNLDGTVPEDNPFSNSYVYSYGHRNPQGIAWEPETKVMYASEHGPSAHDEINIIEPGKNYGWPVIIGDEEAEGMEVPLFHSYEQTWAPSGMVFNNEKLYVANLRGEAIRGFDLTDMEESIFWEGNGRIRDIFLDGNQLYFVTNNTDGRGNPSPDDDQLILVTID</sequence>
<dbReference type="InterPro" id="IPR011041">
    <property type="entry name" value="Quinoprot_gluc/sorb_DH_b-prop"/>
</dbReference>
<dbReference type="PANTHER" id="PTHR19328:SF13">
    <property type="entry name" value="HIPL1 PROTEIN"/>
    <property type="match status" value="1"/>
</dbReference>
<organism evidence="2 3">
    <name type="scientific">Sutcliffiella rhizosphaerae</name>
    <dbReference type="NCBI Taxonomy" id="2880967"/>
    <lineage>
        <taxon>Bacteria</taxon>
        <taxon>Bacillati</taxon>
        <taxon>Bacillota</taxon>
        <taxon>Bacilli</taxon>
        <taxon>Bacillales</taxon>
        <taxon>Bacillaceae</taxon>
        <taxon>Sutcliffiella</taxon>
    </lineage>
</organism>
<gene>
    <name evidence="2" type="ORF">BACCIP111883_02456</name>
</gene>
<dbReference type="Pfam" id="PF07995">
    <property type="entry name" value="GSDH"/>
    <property type="match status" value="1"/>
</dbReference>
<reference evidence="2 3" key="1">
    <citation type="submission" date="2021-10" db="EMBL/GenBank/DDBJ databases">
        <authorList>
            <person name="Criscuolo A."/>
        </authorList>
    </citation>
    <scope>NUCLEOTIDE SEQUENCE [LARGE SCALE GENOMIC DNA]</scope>
    <source>
        <strain evidence="3">CIP 111883</strain>
    </source>
</reference>
<accession>A0ABN8AEX0</accession>
<dbReference type="InterPro" id="IPR012938">
    <property type="entry name" value="Glc/Sorbosone_DH"/>
</dbReference>
<comment type="caution">
    <text evidence="2">The sequence shown here is derived from an EMBL/GenBank/DDBJ whole genome shotgun (WGS) entry which is preliminary data.</text>
</comment>
<dbReference type="PROSITE" id="PS51257">
    <property type="entry name" value="PROKAR_LIPOPROTEIN"/>
    <property type="match status" value="1"/>
</dbReference>
<name>A0ABN8AEX0_9BACI</name>
<evidence type="ECO:0000313" key="2">
    <source>
        <dbReference type="EMBL" id="CAG9621683.1"/>
    </source>
</evidence>
<dbReference type="Proteomes" id="UP000789833">
    <property type="component" value="Unassembled WGS sequence"/>
</dbReference>
<dbReference type="Gene3D" id="2.120.10.30">
    <property type="entry name" value="TolB, C-terminal domain"/>
    <property type="match status" value="1"/>
</dbReference>